<sequence>MIIVSLSPSYDDLRCDSVIVSTTIWISDYANTIWVMAWWSMVSIISFPVKICCTPAKIAHRIVLKSNEKCFTDFQEDGERAMVENIAASIYFLWLCAHVHSCIKFGVCFGLVMIFGYVFIKFLHVTSPFTSLYVKSMNLTTSNGISKWNHVKGVGSSELQVEDIEAKGSYKHPSQDIKE</sequence>
<organism evidence="1 2">
    <name type="scientific">Arctium lappa</name>
    <name type="common">Greater burdock</name>
    <name type="synonym">Lappa major</name>
    <dbReference type="NCBI Taxonomy" id="4217"/>
    <lineage>
        <taxon>Eukaryota</taxon>
        <taxon>Viridiplantae</taxon>
        <taxon>Streptophyta</taxon>
        <taxon>Embryophyta</taxon>
        <taxon>Tracheophyta</taxon>
        <taxon>Spermatophyta</taxon>
        <taxon>Magnoliopsida</taxon>
        <taxon>eudicotyledons</taxon>
        <taxon>Gunneridae</taxon>
        <taxon>Pentapetalae</taxon>
        <taxon>asterids</taxon>
        <taxon>campanulids</taxon>
        <taxon>Asterales</taxon>
        <taxon>Asteraceae</taxon>
        <taxon>Carduoideae</taxon>
        <taxon>Cardueae</taxon>
        <taxon>Arctiinae</taxon>
        <taxon>Arctium</taxon>
    </lineage>
</organism>
<dbReference type="Proteomes" id="UP001055879">
    <property type="component" value="Linkage Group LG05"/>
</dbReference>
<dbReference type="EMBL" id="CM042051">
    <property type="protein sequence ID" value="KAI3727934.1"/>
    <property type="molecule type" value="Genomic_DNA"/>
</dbReference>
<reference evidence="1 2" key="2">
    <citation type="journal article" date="2022" name="Mol. Ecol. Resour.">
        <title>The genomes of chicory, endive, great burdock and yacon provide insights into Asteraceae paleo-polyploidization history and plant inulin production.</title>
        <authorList>
            <person name="Fan W."/>
            <person name="Wang S."/>
            <person name="Wang H."/>
            <person name="Wang A."/>
            <person name="Jiang F."/>
            <person name="Liu H."/>
            <person name="Zhao H."/>
            <person name="Xu D."/>
            <person name="Zhang Y."/>
        </authorList>
    </citation>
    <scope>NUCLEOTIDE SEQUENCE [LARGE SCALE GENOMIC DNA]</scope>
    <source>
        <strain evidence="2">cv. Niubang</strain>
    </source>
</reference>
<proteinExistence type="predicted"/>
<accession>A0ACB9C0X8</accession>
<keyword evidence="2" id="KW-1185">Reference proteome</keyword>
<gene>
    <name evidence="1" type="ORF">L6452_16556</name>
</gene>
<reference evidence="2" key="1">
    <citation type="journal article" date="2022" name="Mol. Ecol. Resour.">
        <title>The genomes of chicory, endive, great burdock and yacon provide insights into Asteraceae palaeo-polyploidization history and plant inulin production.</title>
        <authorList>
            <person name="Fan W."/>
            <person name="Wang S."/>
            <person name="Wang H."/>
            <person name="Wang A."/>
            <person name="Jiang F."/>
            <person name="Liu H."/>
            <person name="Zhao H."/>
            <person name="Xu D."/>
            <person name="Zhang Y."/>
        </authorList>
    </citation>
    <scope>NUCLEOTIDE SEQUENCE [LARGE SCALE GENOMIC DNA]</scope>
    <source>
        <strain evidence="2">cv. Niubang</strain>
    </source>
</reference>
<evidence type="ECO:0000313" key="2">
    <source>
        <dbReference type="Proteomes" id="UP001055879"/>
    </source>
</evidence>
<name>A0ACB9C0X8_ARCLA</name>
<evidence type="ECO:0000313" key="1">
    <source>
        <dbReference type="EMBL" id="KAI3727934.1"/>
    </source>
</evidence>
<comment type="caution">
    <text evidence="1">The sequence shown here is derived from an EMBL/GenBank/DDBJ whole genome shotgun (WGS) entry which is preliminary data.</text>
</comment>
<protein>
    <submittedName>
        <fullName evidence="1">Uncharacterized protein</fullName>
    </submittedName>
</protein>